<evidence type="ECO:0000256" key="4">
    <source>
        <dbReference type="ARBA" id="ARBA00023163"/>
    </source>
</evidence>
<keyword evidence="8" id="KW-1185">Reference proteome</keyword>
<keyword evidence="3" id="KW-0238">DNA-binding</keyword>
<evidence type="ECO:0000256" key="3">
    <source>
        <dbReference type="ARBA" id="ARBA00023125"/>
    </source>
</evidence>
<reference evidence="7 8" key="1">
    <citation type="submission" date="2018-05" db="EMBL/GenBank/DDBJ databases">
        <title>Draft genome sequence of Scytalidium lignicola DSM 105466, a ubiquitous saprotrophic fungus.</title>
        <authorList>
            <person name="Buettner E."/>
            <person name="Gebauer A.M."/>
            <person name="Hofrichter M."/>
            <person name="Liers C."/>
            <person name="Kellner H."/>
        </authorList>
    </citation>
    <scope>NUCLEOTIDE SEQUENCE [LARGE SCALE GENOMIC DNA]</scope>
    <source>
        <strain evidence="7 8">DSM 105466</strain>
    </source>
</reference>
<dbReference type="OMA" id="FVFSHKT"/>
<keyword evidence="2" id="KW-0805">Transcription regulation</keyword>
<gene>
    <name evidence="7" type="ORF">B7463_g1277</name>
</gene>
<evidence type="ECO:0008006" key="9">
    <source>
        <dbReference type="Google" id="ProtNLM"/>
    </source>
</evidence>
<dbReference type="Proteomes" id="UP000258309">
    <property type="component" value="Unassembled WGS sequence"/>
</dbReference>
<comment type="caution">
    <text evidence="7">The sequence shown here is derived from an EMBL/GenBank/DDBJ whole genome shotgun (WGS) entry which is preliminary data.</text>
</comment>
<dbReference type="GO" id="GO:0005634">
    <property type="term" value="C:nucleus"/>
    <property type="evidence" value="ECO:0007669"/>
    <property type="project" value="UniProtKB-SubCell"/>
</dbReference>
<dbReference type="EMBL" id="NCSJ02000013">
    <property type="protein sequence ID" value="RFU35059.1"/>
    <property type="molecule type" value="Genomic_DNA"/>
</dbReference>
<feature type="non-terminal residue" evidence="7">
    <location>
        <position position="577"/>
    </location>
</feature>
<evidence type="ECO:0000256" key="1">
    <source>
        <dbReference type="ARBA" id="ARBA00004123"/>
    </source>
</evidence>
<proteinExistence type="predicted"/>
<comment type="subcellular location">
    <subcellularLocation>
        <location evidence="1">Nucleus</location>
    </subcellularLocation>
</comment>
<evidence type="ECO:0000256" key="6">
    <source>
        <dbReference type="SAM" id="MobiDB-lite"/>
    </source>
</evidence>
<dbReference type="PANTHER" id="PTHR31845">
    <property type="entry name" value="FINGER DOMAIN PROTEIN, PUTATIVE-RELATED"/>
    <property type="match status" value="1"/>
</dbReference>
<name>A0A3E2HNT9_SCYLI</name>
<evidence type="ECO:0000313" key="7">
    <source>
        <dbReference type="EMBL" id="RFU35059.1"/>
    </source>
</evidence>
<feature type="region of interest" description="Disordered" evidence="6">
    <location>
        <begin position="73"/>
        <end position="101"/>
    </location>
</feature>
<dbReference type="GO" id="GO:0000976">
    <property type="term" value="F:transcription cis-regulatory region binding"/>
    <property type="evidence" value="ECO:0007669"/>
    <property type="project" value="TreeGrafter"/>
</dbReference>
<dbReference type="GO" id="GO:0000981">
    <property type="term" value="F:DNA-binding transcription factor activity, RNA polymerase II-specific"/>
    <property type="evidence" value="ECO:0007669"/>
    <property type="project" value="TreeGrafter"/>
</dbReference>
<dbReference type="CDD" id="cd12148">
    <property type="entry name" value="fungal_TF_MHR"/>
    <property type="match status" value="1"/>
</dbReference>
<sequence>MASRSSSEVSPPADSIHREPRVPDTIKSVYFENADVLEEQTCKVRTRVEQLEQGFEGIVSLFSTNQQHVASEQNGYTVHTPPSSTAPPRKSFSGPSSSRNESLAGDVFDRGLIILEEAIPLCASYRHMSQRHFPYVLLPDDVEINQLRIDKPFCLQAILIVASWQNPSLQILLEEQFLLDFSTRFFFRPEQTVDMVQALLVYLGWYHFVIKTSQSHQAYRLASVAATILMQLNLHKRPRDVKVNIFWSQAAVQVEQPDSPEFWSIDARRALLGCYCICAVTSTAVRRPNPLPYNEYMEECALSLQKEQLAPSDVSLSHYLRLHHLSEEIADAFNFGDSQTGVLSETKIKICVSEFDRQITKVRNELSCEPTQLAELNIKCVVLRAYAHQIAIFNNPDSNLLVSQIKMLYDCASAAKSYLDEIMLLSQEDMEEWSYMEWIQLNHIVQLIIRVAQMVGTSDWSDVVSRLMVLDSYLEWLCERLRGINNLRNYPETEENRSGLQYLFSVWEAMKNKNRSSLSALQSRQSAVLEMGQTNIISSQPAAVPNVSISVDYADLMSFGPLNLGTNAFWIPSNFPS</sequence>
<dbReference type="InterPro" id="IPR051089">
    <property type="entry name" value="prtT"/>
</dbReference>
<keyword evidence="4" id="KW-0804">Transcription</keyword>
<feature type="compositionally biased region" description="Basic and acidic residues" evidence="6">
    <location>
        <begin position="15"/>
        <end position="24"/>
    </location>
</feature>
<dbReference type="PANTHER" id="PTHR31845:SF10">
    <property type="entry name" value="ZN(II)2CYS6 TRANSCRIPTION FACTOR (EUROFUNG)"/>
    <property type="match status" value="1"/>
</dbReference>
<accession>A0A3E2HNT9</accession>
<feature type="region of interest" description="Disordered" evidence="6">
    <location>
        <begin position="1"/>
        <end position="24"/>
    </location>
</feature>
<evidence type="ECO:0000313" key="8">
    <source>
        <dbReference type="Proteomes" id="UP000258309"/>
    </source>
</evidence>
<organism evidence="7 8">
    <name type="scientific">Scytalidium lignicola</name>
    <name type="common">Hyphomycete</name>
    <dbReference type="NCBI Taxonomy" id="5539"/>
    <lineage>
        <taxon>Eukaryota</taxon>
        <taxon>Fungi</taxon>
        <taxon>Dikarya</taxon>
        <taxon>Ascomycota</taxon>
        <taxon>Pezizomycotina</taxon>
        <taxon>Leotiomycetes</taxon>
        <taxon>Leotiomycetes incertae sedis</taxon>
        <taxon>Scytalidium</taxon>
    </lineage>
</organism>
<keyword evidence="5" id="KW-0539">Nucleus</keyword>
<feature type="compositionally biased region" description="Polar residues" evidence="6">
    <location>
        <begin position="73"/>
        <end position="83"/>
    </location>
</feature>
<dbReference type="STRING" id="5539.A0A3E2HNT9"/>
<protein>
    <recommendedName>
        <fullName evidence="9">Transcription factor domain-containing protein</fullName>
    </recommendedName>
</protein>
<feature type="non-terminal residue" evidence="7">
    <location>
        <position position="1"/>
    </location>
</feature>
<evidence type="ECO:0000256" key="2">
    <source>
        <dbReference type="ARBA" id="ARBA00023015"/>
    </source>
</evidence>
<dbReference type="AlphaFoldDB" id="A0A3E2HNT9"/>
<dbReference type="OrthoDB" id="3609at2759"/>
<evidence type="ECO:0000256" key="5">
    <source>
        <dbReference type="ARBA" id="ARBA00023242"/>
    </source>
</evidence>